<dbReference type="AlphaFoldDB" id="A0A4U5MN64"/>
<reference evidence="3 4" key="1">
    <citation type="journal article" date="2015" name="Genome Biol.">
        <title>Comparative genomics of Steinernema reveals deeply conserved gene regulatory networks.</title>
        <authorList>
            <person name="Dillman A.R."/>
            <person name="Macchietto M."/>
            <person name="Porter C.F."/>
            <person name="Rogers A."/>
            <person name="Williams B."/>
            <person name="Antoshechkin I."/>
            <person name="Lee M.M."/>
            <person name="Goodwin Z."/>
            <person name="Lu X."/>
            <person name="Lewis E.E."/>
            <person name="Goodrich-Blair H."/>
            <person name="Stock S.P."/>
            <person name="Adams B.J."/>
            <person name="Sternberg P.W."/>
            <person name="Mortazavi A."/>
        </authorList>
    </citation>
    <scope>NUCLEOTIDE SEQUENCE [LARGE SCALE GENOMIC DNA]</scope>
    <source>
        <strain evidence="3 4">ALL</strain>
    </source>
</reference>
<name>A0A4U5MN64_STECR</name>
<dbReference type="Gene3D" id="1.10.10.1940">
    <property type="match status" value="2"/>
</dbReference>
<dbReference type="Proteomes" id="UP000298663">
    <property type="component" value="Unassembled WGS sequence"/>
</dbReference>
<dbReference type="PANTHER" id="PTHR46219:SF5">
    <property type="entry name" value="SHKT DOMAIN-CONTAINING PROTEIN"/>
    <property type="match status" value="1"/>
</dbReference>
<organism evidence="3 4">
    <name type="scientific">Steinernema carpocapsae</name>
    <name type="common">Entomopathogenic nematode</name>
    <dbReference type="NCBI Taxonomy" id="34508"/>
    <lineage>
        <taxon>Eukaryota</taxon>
        <taxon>Metazoa</taxon>
        <taxon>Ecdysozoa</taxon>
        <taxon>Nematoda</taxon>
        <taxon>Chromadorea</taxon>
        <taxon>Rhabditida</taxon>
        <taxon>Tylenchina</taxon>
        <taxon>Panagrolaimomorpha</taxon>
        <taxon>Strongyloidoidea</taxon>
        <taxon>Steinernematidae</taxon>
        <taxon>Steinernema</taxon>
    </lineage>
</organism>
<evidence type="ECO:0000259" key="2">
    <source>
        <dbReference type="PROSITE" id="PS51670"/>
    </source>
</evidence>
<dbReference type="PANTHER" id="PTHR46219">
    <property type="entry name" value="PROTEIN CBG11138"/>
    <property type="match status" value="1"/>
</dbReference>
<dbReference type="STRING" id="34508.A0A4U5MN64"/>
<protein>
    <recommendedName>
        <fullName evidence="2">ShKT domain-containing protein</fullName>
    </recommendedName>
</protein>
<sequence length="82" mass="9276">MLLAALRAVRKYLCENTLYYNVMTIQCPKTCGRCGKNSSIPRIQIRNCADKSSDCNQKKDRCHNSAYANFMAQQCPFTCGKS</sequence>
<dbReference type="PROSITE" id="PS51670">
    <property type="entry name" value="SHKT"/>
    <property type="match status" value="1"/>
</dbReference>
<proteinExistence type="predicted"/>
<dbReference type="OrthoDB" id="5868199at2759"/>
<evidence type="ECO:0000313" key="3">
    <source>
        <dbReference type="EMBL" id="TKR70613.1"/>
    </source>
</evidence>
<keyword evidence="4" id="KW-1185">Reference proteome</keyword>
<feature type="domain" description="ShKT" evidence="2">
    <location>
        <begin position="48"/>
        <end position="82"/>
    </location>
</feature>
<dbReference type="EMBL" id="AZBU02000007">
    <property type="protein sequence ID" value="TKR70613.1"/>
    <property type="molecule type" value="Genomic_DNA"/>
</dbReference>
<dbReference type="InterPro" id="IPR003582">
    <property type="entry name" value="ShKT_dom"/>
</dbReference>
<accession>A0A4U5MN64</accession>
<evidence type="ECO:0000313" key="4">
    <source>
        <dbReference type="Proteomes" id="UP000298663"/>
    </source>
</evidence>
<dbReference type="SMART" id="SM00254">
    <property type="entry name" value="ShKT"/>
    <property type="match status" value="2"/>
</dbReference>
<comment type="caution">
    <text evidence="1">Lacks conserved residue(s) required for the propagation of feature annotation.</text>
</comment>
<evidence type="ECO:0000256" key="1">
    <source>
        <dbReference type="PROSITE-ProRule" id="PRU01005"/>
    </source>
</evidence>
<reference evidence="3 4" key="2">
    <citation type="journal article" date="2019" name="G3 (Bethesda)">
        <title>Hybrid Assembly of the Genome of the Entomopathogenic Nematode Steinernema carpocapsae Identifies the X-Chromosome.</title>
        <authorList>
            <person name="Serra L."/>
            <person name="Macchietto M."/>
            <person name="Macias-Munoz A."/>
            <person name="McGill C.J."/>
            <person name="Rodriguez I.M."/>
            <person name="Rodriguez B."/>
            <person name="Murad R."/>
            <person name="Mortazavi A."/>
        </authorList>
    </citation>
    <scope>NUCLEOTIDE SEQUENCE [LARGE SCALE GENOMIC DNA]</scope>
    <source>
        <strain evidence="3 4">ALL</strain>
    </source>
</reference>
<gene>
    <name evidence="3" type="ORF">L596_022616</name>
</gene>
<comment type="caution">
    <text evidence="3">The sequence shown here is derived from an EMBL/GenBank/DDBJ whole genome shotgun (WGS) entry which is preliminary data.</text>
</comment>
<dbReference type="Pfam" id="PF01549">
    <property type="entry name" value="ShK"/>
    <property type="match status" value="2"/>
</dbReference>